<evidence type="ECO:0000313" key="2">
    <source>
        <dbReference type="EMBL" id="MCQ4165912.1"/>
    </source>
</evidence>
<accession>A0ABT1QUF6</accession>
<protein>
    <submittedName>
        <fullName evidence="2">2OG-Fe(II) oxygenase</fullName>
    </submittedName>
</protein>
<proteinExistence type="predicted"/>
<dbReference type="RefSeq" id="WP_255915101.1">
    <property type="nucleotide sequence ID" value="NZ_JANFQO010000013.1"/>
</dbReference>
<evidence type="ECO:0000259" key="1">
    <source>
        <dbReference type="Pfam" id="PF13640"/>
    </source>
</evidence>
<feature type="domain" description="Prolyl 4-hydroxylase alpha subunit Fe(2+) 2OG dioxygenase" evidence="1">
    <location>
        <begin position="131"/>
        <end position="222"/>
    </location>
</feature>
<dbReference type="Gene3D" id="2.60.120.620">
    <property type="entry name" value="q2cbj1_9rhob like domain"/>
    <property type="match status" value="1"/>
</dbReference>
<keyword evidence="3" id="KW-1185">Reference proteome</keyword>
<evidence type="ECO:0000313" key="3">
    <source>
        <dbReference type="Proteomes" id="UP001165498"/>
    </source>
</evidence>
<comment type="caution">
    <text evidence="2">The sequence shown here is derived from an EMBL/GenBank/DDBJ whole genome shotgun (WGS) entry which is preliminary data.</text>
</comment>
<organism evidence="2 3">
    <name type="scientific">Tahibacter harae</name>
    <dbReference type="NCBI Taxonomy" id="2963937"/>
    <lineage>
        <taxon>Bacteria</taxon>
        <taxon>Pseudomonadati</taxon>
        <taxon>Pseudomonadota</taxon>
        <taxon>Gammaproteobacteria</taxon>
        <taxon>Lysobacterales</taxon>
        <taxon>Rhodanobacteraceae</taxon>
        <taxon>Tahibacter</taxon>
    </lineage>
</organism>
<name>A0ABT1QUF6_9GAMM</name>
<dbReference type="Pfam" id="PF13640">
    <property type="entry name" value="2OG-FeII_Oxy_3"/>
    <property type="match status" value="1"/>
</dbReference>
<sequence length="244" mass="26771">MPPDFIEVYPDALDAGTCAGLIQRFNASGKAVRGKTGSGVDVSMKNSWDICLNDHAEWSDVVGGFNQVVMAGLKRYLRKYAHAVLAPLQLKVPDAATGELRALDAEAIATIDDGMLTAIITKVFRPGTINIQKYIANEGGYPYWHCELYPKANDNAETLHRVVLWSIYLNDGFSEGETEFLYQQRKVAPRTGSLLIAPTAFTHTHRGNMPRGGDKYIATSWILFNRSEVLFAPPPAAQAAAARK</sequence>
<gene>
    <name evidence="2" type="ORF">NM961_14420</name>
</gene>
<dbReference type="EMBL" id="JANFQO010000013">
    <property type="protein sequence ID" value="MCQ4165912.1"/>
    <property type="molecule type" value="Genomic_DNA"/>
</dbReference>
<dbReference type="Proteomes" id="UP001165498">
    <property type="component" value="Unassembled WGS sequence"/>
</dbReference>
<reference evidence="2" key="1">
    <citation type="submission" date="2022-07" db="EMBL/GenBank/DDBJ databases">
        <title>Tahibacter sp., a new gammaproteobacterium isolated from the silt sample collected at pig farm.</title>
        <authorList>
            <person name="Chen H."/>
        </authorList>
    </citation>
    <scope>NUCLEOTIDE SEQUENCE</scope>
    <source>
        <strain evidence="2">P2K</strain>
    </source>
</reference>
<dbReference type="InterPro" id="IPR044862">
    <property type="entry name" value="Pro_4_hyd_alph_FE2OG_OXY"/>
</dbReference>